<accession>A0ABP3HDH3</accession>
<dbReference type="Gene3D" id="3.90.550.10">
    <property type="entry name" value="Spore Coat Polysaccharide Biosynthesis Protein SpsA, Chain A"/>
    <property type="match status" value="1"/>
</dbReference>
<evidence type="ECO:0000256" key="1">
    <source>
        <dbReference type="SAM" id="MobiDB-lite"/>
    </source>
</evidence>
<dbReference type="InterPro" id="IPR029044">
    <property type="entry name" value="Nucleotide-diphossugar_trans"/>
</dbReference>
<evidence type="ECO:0000313" key="3">
    <source>
        <dbReference type="Proteomes" id="UP001500063"/>
    </source>
</evidence>
<dbReference type="Pfam" id="PF09837">
    <property type="entry name" value="DUF2064"/>
    <property type="match status" value="1"/>
</dbReference>
<dbReference type="Proteomes" id="UP001500063">
    <property type="component" value="Unassembled WGS sequence"/>
</dbReference>
<sequence>MTGNAEEARGRHADGGRATGRHAPDRMVSGDTGAARAVAQDAALKWHDGVQPYGRTAHRASTGMPPAGGPGGPCGPTTLLVIAKEPLPGRVKTRLTPPYSPERAARIAEAALADTLRAVLAMPARRRVLVLDGRPGDWLPPGFEVVPQCAGGLDERLAAAFAGCAGPALLIGMDTPQVTAALLAPALADGAWHGCDAWFGPAADGGFWALGLAEPRPELLRGVPMSTARTGAVQRRRLTDAGLVVRDLPELRDVDTADDAARVAAAAPHGLFAATVAAGDREHAR</sequence>
<name>A0ABP3HDH3_9ACTN</name>
<protein>
    <recommendedName>
        <fullName evidence="4">Glycosyltransferase</fullName>
    </recommendedName>
</protein>
<feature type="compositionally biased region" description="Basic and acidic residues" evidence="1">
    <location>
        <begin position="1"/>
        <end position="15"/>
    </location>
</feature>
<dbReference type="EMBL" id="BAAABW010000026">
    <property type="protein sequence ID" value="GAA0365646.1"/>
    <property type="molecule type" value="Genomic_DNA"/>
</dbReference>
<comment type="caution">
    <text evidence="2">The sequence shown here is derived from an EMBL/GenBank/DDBJ whole genome shotgun (WGS) entry which is preliminary data.</text>
</comment>
<dbReference type="PANTHER" id="PTHR36529:SF1">
    <property type="entry name" value="GLYCOSYLTRANSFERASE"/>
    <property type="match status" value="1"/>
</dbReference>
<reference evidence="3" key="1">
    <citation type="journal article" date="2019" name="Int. J. Syst. Evol. Microbiol.">
        <title>The Global Catalogue of Microorganisms (GCM) 10K type strain sequencing project: providing services to taxonomists for standard genome sequencing and annotation.</title>
        <authorList>
            <consortium name="The Broad Institute Genomics Platform"/>
            <consortium name="The Broad Institute Genome Sequencing Center for Infectious Disease"/>
            <person name="Wu L."/>
            <person name="Ma J."/>
        </authorList>
    </citation>
    <scope>NUCLEOTIDE SEQUENCE [LARGE SCALE GENOMIC DNA]</scope>
    <source>
        <strain evidence="3">JCM 4565</strain>
    </source>
</reference>
<evidence type="ECO:0008006" key="4">
    <source>
        <dbReference type="Google" id="ProtNLM"/>
    </source>
</evidence>
<dbReference type="InterPro" id="IPR018641">
    <property type="entry name" value="Trfase_1_rSAM/seldom-assoc"/>
</dbReference>
<gene>
    <name evidence="2" type="ORF">GCM10010319_49440</name>
</gene>
<evidence type="ECO:0000313" key="2">
    <source>
        <dbReference type="EMBL" id="GAA0365646.1"/>
    </source>
</evidence>
<keyword evidence="3" id="KW-1185">Reference proteome</keyword>
<feature type="region of interest" description="Disordered" evidence="1">
    <location>
        <begin position="1"/>
        <end position="32"/>
    </location>
</feature>
<proteinExistence type="predicted"/>
<dbReference type="SUPFAM" id="SSF53448">
    <property type="entry name" value="Nucleotide-diphospho-sugar transferases"/>
    <property type="match status" value="1"/>
</dbReference>
<dbReference type="PANTHER" id="PTHR36529">
    <property type="entry name" value="SLL1095 PROTEIN"/>
    <property type="match status" value="1"/>
</dbReference>
<organism evidence="2 3">
    <name type="scientific">Streptomyces blastmyceticus</name>
    <dbReference type="NCBI Taxonomy" id="68180"/>
    <lineage>
        <taxon>Bacteria</taxon>
        <taxon>Bacillati</taxon>
        <taxon>Actinomycetota</taxon>
        <taxon>Actinomycetes</taxon>
        <taxon>Kitasatosporales</taxon>
        <taxon>Streptomycetaceae</taxon>
        <taxon>Streptomyces</taxon>
    </lineage>
</organism>